<dbReference type="SUPFAM" id="SSF53756">
    <property type="entry name" value="UDP-Glycosyltransferase/glycogen phosphorylase"/>
    <property type="match status" value="1"/>
</dbReference>
<protein>
    <submittedName>
        <fullName evidence="2">Mannose-6-phosphate isomerase, type 2</fullName>
        <ecNumber evidence="2">5.3.1.8</ecNumber>
    </submittedName>
</protein>
<dbReference type="EMBL" id="CP002305">
    <property type="protein sequence ID" value="ADQ16292.1"/>
    <property type="molecule type" value="Genomic_DNA"/>
</dbReference>
<evidence type="ECO:0000313" key="3">
    <source>
        <dbReference type="Proteomes" id="UP000007435"/>
    </source>
</evidence>
<evidence type="ECO:0000259" key="1">
    <source>
        <dbReference type="Pfam" id="PF00534"/>
    </source>
</evidence>
<dbReference type="Pfam" id="PF00534">
    <property type="entry name" value="Glycos_transf_1"/>
    <property type="match status" value="1"/>
</dbReference>
<dbReference type="PANTHER" id="PTHR12526">
    <property type="entry name" value="GLYCOSYLTRANSFERASE"/>
    <property type="match status" value="1"/>
</dbReference>
<dbReference type="RefSeq" id="WP_013407346.1">
    <property type="nucleotide sequence ID" value="NC_014655.1"/>
</dbReference>
<evidence type="ECO:0000313" key="2">
    <source>
        <dbReference type="EMBL" id="ADQ16292.1"/>
    </source>
</evidence>
<accession>E4RXE7</accession>
<sequence length="343" mass="39137">MKIAMLAPIAWRTPPRHYGPWELVTSLLTEELVKMGLDVTLFATADSITKGKLRSVAMQGYEEDREMDAKVWECLHIAQCFEQADEFDLIHNHFDFLSLTYSKLVKTPMLTTIHGFSSPKILEVYKKYNANTHYVAISEANKSPELDYVETVYHGIDLNDFEFKGEEGEYLLFYGRIHPDKGTKEAVEMALALDMPLIIAGIIQDQDYYDQWVKPFLKKGKVEYVGSIGPERRNECLGNAKVLLHPIHFEEPFGLSVVEAMACGTPVLAFNKGSMPELIHHGENGFIVQDMEEACAYIPKVSSISRMKCREIVEQRFSKEIMAQRYLEVYKRLIIRPESAVAV</sequence>
<dbReference type="CAZy" id="GT4">
    <property type="family name" value="Glycosyltransferase Family 4"/>
</dbReference>
<proteinExistence type="predicted"/>
<dbReference type="PANTHER" id="PTHR12526:SF595">
    <property type="entry name" value="BLL5217 PROTEIN"/>
    <property type="match status" value="1"/>
</dbReference>
<dbReference type="GO" id="GO:0004476">
    <property type="term" value="F:mannose-6-phosphate isomerase activity"/>
    <property type="evidence" value="ECO:0007669"/>
    <property type="project" value="UniProtKB-EC"/>
</dbReference>
<dbReference type="OrthoDB" id="9801573at2"/>
<dbReference type="STRING" id="649349.Lbys_0520"/>
<dbReference type="Proteomes" id="UP000007435">
    <property type="component" value="Chromosome"/>
</dbReference>
<reference key="1">
    <citation type="submission" date="2010-11" db="EMBL/GenBank/DDBJ databases">
        <title>The complete genome of Leadbetterella byssophila DSM 17132.</title>
        <authorList>
            <consortium name="US DOE Joint Genome Institute (JGI-PGF)"/>
            <person name="Lucas S."/>
            <person name="Copeland A."/>
            <person name="Lapidus A."/>
            <person name="Glavina del Rio T."/>
            <person name="Dalin E."/>
            <person name="Tice H."/>
            <person name="Bruce D."/>
            <person name="Goodwin L."/>
            <person name="Pitluck S."/>
            <person name="Kyrpides N."/>
            <person name="Mavromatis K."/>
            <person name="Ivanova N."/>
            <person name="Teshima H."/>
            <person name="Brettin T."/>
            <person name="Detter J.C."/>
            <person name="Han C."/>
            <person name="Tapia R."/>
            <person name="Land M."/>
            <person name="Hauser L."/>
            <person name="Markowitz V."/>
            <person name="Cheng J.-F."/>
            <person name="Hugenholtz P."/>
            <person name="Woyke T."/>
            <person name="Wu D."/>
            <person name="Tindall B."/>
            <person name="Pomrenke H.G."/>
            <person name="Brambilla E."/>
            <person name="Klenk H.-P."/>
            <person name="Eisen J.A."/>
        </authorList>
    </citation>
    <scope>NUCLEOTIDE SEQUENCE [LARGE SCALE GENOMIC DNA]</scope>
    <source>
        <strain>DSM 17132</strain>
    </source>
</reference>
<dbReference type="HOGENOM" id="CLU_042257_0_0_10"/>
<dbReference type="AlphaFoldDB" id="E4RXE7"/>
<reference evidence="2 3" key="2">
    <citation type="journal article" date="2011" name="Stand. Genomic Sci.">
        <title>Complete genome sequence of Leadbetterella byssophila type strain (4M15).</title>
        <authorList>
            <person name="Abt B."/>
            <person name="Teshima H."/>
            <person name="Lucas S."/>
            <person name="Lapidus A."/>
            <person name="Del Rio T.G."/>
            <person name="Nolan M."/>
            <person name="Tice H."/>
            <person name="Cheng J.F."/>
            <person name="Pitluck S."/>
            <person name="Liolios K."/>
            <person name="Pagani I."/>
            <person name="Ivanova N."/>
            <person name="Mavromatis K."/>
            <person name="Pati A."/>
            <person name="Tapia R."/>
            <person name="Han C."/>
            <person name="Goodwin L."/>
            <person name="Chen A."/>
            <person name="Palaniappan K."/>
            <person name="Land M."/>
            <person name="Hauser L."/>
            <person name="Chang Y.J."/>
            <person name="Jeffries C.D."/>
            <person name="Rohde M."/>
            <person name="Goker M."/>
            <person name="Tindall B.J."/>
            <person name="Detter J.C."/>
            <person name="Woyke T."/>
            <person name="Bristow J."/>
            <person name="Eisen J.A."/>
            <person name="Markowitz V."/>
            <person name="Hugenholtz P."/>
            <person name="Klenk H.P."/>
            <person name="Kyrpides N.C."/>
        </authorList>
    </citation>
    <scope>NUCLEOTIDE SEQUENCE [LARGE SCALE GENOMIC DNA]</scope>
    <source>
        <strain evidence="3">DSM 17132 / JCM 16389 / KACC 11308 / NBRC 106382 / 4M15</strain>
    </source>
</reference>
<gene>
    <name evidence="2" type="ordered locus">Lbys_0520</name>
</gene>
<dbReference type="CDD" id="cd03802">
    <property type="entry name" value="GT4_AviGT4-like"/>
    <property type="match status" value="1"/>
</dbReference>
<dbReference type="GO" id="GO:0016757">
    <property type="term" value="F:glycosyltransferase activity"/>
    <property type="evidence" value="ECO:0007669"/>
    <property type="project" value="InterPro"/>
</dbReference>
<dbReference type="EC" id="5.3.1.8" evidence="2"/>
<dbReference type="KEGG" id="lby:Lbys_0520"/>
<keyword evidence="3" id="KW-1185">Reference proteome</keyword>
<dbReference type="Gene3D" id="3.40.50.2000">
    <property type="entry name" value="Glycogen Phosphorylase B"/>
    <property type="match status" value="2"/>
</dbReference>
<name>E4RXE7_LEAB4</name>
<keyword evidence="2" id="KW-0413">Isomerase</keyword>
<organism evidence="2 3">
    <name type="scientific">Leadbetterella byssophila (strain DSM 17132 / JCM 16389 / KACC 11308 / NBRC 106382 / 4M15)</name>
    <dbReference type="NCBI Taxonomy" id="649349"/>
    <lineage>
        <taxon>Bacteria</taxon>
        <taxon>Pseudomonadati</taxon>
        <taxon>Bacteroidota</taxon>
        <taxon>Cytophagia</taxon>
        <taxon>Cytophagales</taxon>
        <taxon>Leadbetterellaceae</taxon>
        <taxon>Leadbetterella</taxon>
    </lineage>
</organism>
<dbReference type="eggNOG" id="COG0438">
    <property type="taxonomic scope" value="Bacteria"/>
</dbReference>
<dbReference type="InterPro" id="IPR001296">
    <property type="entry name" value="Glyco_trans_1"/>
</dbReference>
<feature type="domain" description="Glycosyl transferase family 1" evidence="1">
    <location>
        <begin position="164"/>
        <end position="293"/>
    </location>
</feature>